<dbReference type="AlphaFoldDB" id="A0AAI8YJW9"/>
<dbReference type="SUPFAM" id="SSF51905">
    <property type="entry name" value="FAD/NAD(P)-binding domain"/>
    <property type="match status" value="2"/>
</dbReference>
<accession>A0AAI8YJW9</accession>
<gene>
    <name evidence="5" type="ORF">KHLLAP_LOCUS10459</name>
</gene>
<dbReference type="PROSITE" id="PS00624">
    <property type="entry name" value="GMC_OXRED_2"/>
    <property type="match status" value="1"/>
</dbReference>
<reference evidence="5" key="1">
    <citation type="submission" date="2023-10" db="EMBL/GenBank/DDBJ databases">
        <authorList>
            <person name="Hackl T."/>
        </authorList>
    </citation>
    <scope>NUCLEOTIDE SEQUENCE</scope>
</reference>
<dbReference type="Gene3D" id="3.30.560.10">
    <property type="entry name" value="Glucose Oxidase, domain 3"/>
    <property type="match status" value="1"/>
</dbReference>
<evidence type="ECO:0000256" key="3">
    <source>
        <dbReference type="ARBA" id="ARBA00023002"/>
    </source>
</evidence>
<name>A0AAI8YJW9_9PEZI</name>
<dbReference type="InterPro" id="IPR012132">
    <property type="entry name" value="GMC_OxRdtase"/>
</dbReference>
<evidence type="ECO:0000313" key="6">
    <source>
        <dbReference type="Proteomes" id="UP001295740"/>
    </source>
</evidence>
<dbReference type="GO" id="GO:0016614">
    <property type="term" value="F:oxidoreductase activity, acting on CH-OH group of donors"/>
    <property type="evidence" value="ECO:0007669"/>
    <property type="project" value="InterPro"/>
</dbReference>
<protein>
    <submittedName>
        <fullName evidence="5">Uu.00g058910.m01.CDS01</fullName>
    </submittedName>
</protein>
<organism evidence="5 6">
    <name type="scientific">Anthostomella pinea</name>
    <dbReference type="NCBI Taxonomy" id="933095"/>
    <lineage>
        <taxon>Eukaryota</taxon>
        <taxon>Fungi</taxon>
        <taxon>Dikarya</taxon>
        <taxon>Ascomycota</taxon>
        <taxon>Pezizomycotina</taxon>
        <taxon>Sordariomycetes</taxon>
        <taxon>Xylariomycetidae</taxon>
        <taxon>Xylariales</taxon>
        <taxon>Xylariaceae</taxon>
        <taxon>Anthostomella</taxon>
    </lineage>
</organism>
<evidence type="ECO:0000256" key="1">
    <source>
        <dbReference type="ARBA" id="ARBA00010790"/>
    </source>
</evidence>
<evidence type="ECO:0000256" key="2">
    <source>
        <dbReference type="ARBA" id="ARBA00022630"/>
    </source>
</evidence>
<dbReference type="EMBL" id="CAUWAG010000013">
    <property type="protein sequence ID" value="CAJ2509991.1"/>
    <property type="molecule type" value="Genomic_DNA"/>
</dbReference>
<dbReference type="PANTHER" id="PTHR11552">
    <property type="entry name" value="GLUCOSE-METHANOL-CHOLINE GMC OXIDOREDUCTASE"/>
    <property type="match status" value="1"/>
</dbReference>
<keyword evidence="6" id="KW-1185">Reference proteome</keyword>
<dbReference type="Proteomes" id="UP001295740">
    <property type="component" value="Unassembled WGS sequence"/>
</dbReference>
<feature type="domain" description="Glucose-methanol-choline oxidoreductase N-terminal" evidence="4">
    <location>
        <begin position="600"/>
        <end position="614"/>
    </location>
</feature>
<dbReference type="InterPro" id="IPR000172">
    <property type="entry name" value="GMC_OxRdtase_N"/>
</dbReference>
<dbReference type="Pfam" id="PF05834">
    <property type="entry name" value="Lycopene_cycl"/>
    <property type="match status" value="1"/>
</dbReference>
<dbReference type="Pfam" id="PF00890">
    <property type="entry name" value="FAD_binding_2"/>
    <property type="match status" value="1"/>
</dbReference>
<sequence length="907" mass="99931">MEQPASPLNIVIVGGSLAGLMCGIALKHAGHTVTILEKDDNERQSHMAGVCLGLDAKVILSRHDRIIQERPTVEFSHKSTRVQALKNDGTCQVYVNGRRDITSWDTFSYYPSPPRPRSTDGTVAYKYQQEVLGLERADDAQMALTFIDGETQQTSRILADFVIGADGPDSLIRSKYLPNVQRRYVGYVAWRGTVPESEISPATRSIFQRSVTVHMMDQQHCVMYTIPGSKGALAPGERLLNFLWYTNETPQDLELIMTGIDGYRHHNIVPAGRVRPDVWNARLDRAKALPLATEFLEVIMKIRQPFIQRITEFCSPSTVFEDEHYLDIRTDYLSARAPIQYLAISPIASDVQEVDVIVAGGGTAGCIVAARLADADPDLSILVIEEGSDNLGNPMISHPAFCYTHVSPGGQTTRFYKGIKEPNVAGREINVPSGAILGGGSATHGWSADDMLYYLKKFETYHGLGQQAHHGYDGPIHISDGRFRATRSTEDFIAAAGQLLWPEIDDLQSIETNNGVQRAMPYVSPHNGIRQDVANRYLRPRLQDGKHPNLYVLIETQVVRVLFDGQRSSGVVCRPNPRVQPENTGSRLIKARKMVVVSCGAFGTPLLLERSGIGKPGILNRADVPLVTDLPGVGEQYQDHHLLLYPYKTNLDPGETLDALAGGRVDPGELMKNNDRILSWNAQDITCKIRPSAADVASLGPDFKTAWDRDFKDVLSRPLVLLALLNVFPGDPTSVSAGQYIAVSTFTVYPYSRGHIHISGPLLEDEPEFASGFFSDVAGLDIKKHVWAYKAQREIIRRMNCYRGEDDANPASPTRPITYTAEDDAVLENWLRENVNTTWHSLGTCRMARAEMGVVDPRLGVYGVSGLKIADMSIAPQNVAANTASTALAIGEKAADLFIQELGLAKH</sequence>
<dbReference type="PANTHER" id="PTHR11552:SF78">
    <property type="entry name" value="GLUCOSE-METHANOL-CHOLINE OXIDOREDUCTASE N-TERMINAL DOMAIN-CONTAINING PROTEIN"/>
    <property type="match status" value="1"/>
</dbReference>
<keyword evidence="3" id="KW-0560">Oxidoreductase</keyword>
<comment type="caution">
    <text evidence="5">The sequence shown here is derived from an EMBL/GenBank/DDBJ whole genome shotgun (WGS) entry which is preliminary data.</text>
</comment>
<evidence type="ECO:0000313" key="5">
    <source>
        <dbReference type="EMBL" id="CAJ2509991.1"/>
    </source>
</evidence>
<keyword evidence="2" id="KW-0285">Flavoprotein</keyword>
<dbReference type="Gene3D" id="3.30.9.60">
    <property type="match status" value="1"/>
</dbReference>
<dbReference type="SUPFAM" id="SSF54373">
    <property type="entry name" value="FAD-linked reductases, C-terminal domain"/>
    <property type="match status" value="2"/>
</dbReference>
<dbReference type="GO" id="GO:0050660">
    <property type="term" value="F:flavin adenine dinucleotide binding"/>
    <property type="evidence" value="ECO:0007669"/>
    <property type="project" value="InterPro"/>
</dbReference>
<dbReference type="Pfam" id="PF22607">
    <property type="entry name" value="FAD_binding-like"/>
    <property type="match status" value="1"/>
</dbReference>
<dbReference type="PRINTS" id="PR00420">
    <property type="entry name" value="RNGMNOXGNASE"/>
</dbReference>
<dbReference type="Gene3D" id="3.50.50.60">
    <property type="entry name" value="FAD/NAD(P)-binding domain"/>
    <property type="match status" value="2"/>
</dbReference>
<proteinExistence type="inferred from homology"/>
<dbReference type="InterPro" id="IPR003953">
    <property type="entry name" value="FAD-dep_OxRdtase_2_FAD-bd"/>
</dbReference>
<dbReference type="InterPro" id="IPR036188">
    <property type="entry name" value="FAD/NAD-bd_sf"/>
</dbReference>
<dbReference type="InterPro" id="IPR054707">
    <property type="entry name" value="DhpH_subs-bd"/>
</dbReference>
<dbReference type="Pfam" id="PF00732">
    <property type="entry name" value="GMC_oxred_N"/>
    <property type="match status" value="1"/>
</dbReference>
<comment type="similarity">
    <text evidence="1">Belongs to the GMC oxidoreductase family.</text>
</comment>
<dbReference type="InterPro" id="IPR007867">
    <property type="entry name" value="GMC_OxRtase_C"/>
</dbReference>
<dbReference type="Pfam" id="PF05199">
    <property type="entry name" value="GMC_oxred_C"/>
    <property type="match status" value="1"/>
</dbReference>
<evidence type="ECO:0000259" key="4">
    <source>
        <dbReference type="PROSITE" id="PS00624"/>
    </source>
</evidence>